<dbReference type="GO" id="GO:0004659">
    <property type="term" value="F:prenyltransferase activity"/>
    <property type="evidence" value="ECO:0007669"/>
    <property type="project" value="InterPro"/>
</dbReference>
<proteinExistence type="inferred from homology"/>
<dbReference type="Proteomes" id="UP000034591">
    <property type="component" value="Unassembled WGS sequence"/>
</dbReference>
<evidence type="ECO:0008006" key="9">
    <source>
        <dbReference type="Google" id="ProtNLM"/>
    </source>
</evidence>
<keyword evidence="4" id="KW-0479">Metal-binding</keyword>
<evidence type="ECO:0000256" key="3">
    <source>
        <dbReference type="ARBA" id="ARBA00022679"/>
    </source>
</evidence>
<dbReference type="PROSITE" id="PS00723">
    <property type="entry name" value="POLYPRENYL_SYNTHASE_1"/>
    <property type="match status" value="1"/>
</dbReference>
<dbReference type="SUPFAM" id="SSF48576">
    <property type="entry name" value="Terpenoid synthases"/>
    <property type="match status" value="1"/>
</dbReference>
<dbReference type="AlphaFoldDB" id="A0A0G0H5J0"/>
<evidence type="ECO:0000256" key="5">
    <source>
        <dbReference type="ARBA" id="ARBA00022842"/>
    </source>
</evidence>
<comment type="caution">
    <text evidence="7">The sequence shown here is derived from an EMBL/GenBank/DDBJ whole genome shotgun (WGS) entry which is preliminary data.</text>
</comment>
<dbReference type="PANTHER" id="PTHR12001">
    <property type="entry name" value="GERANYLGERANYL PYROPHOSPHATE SYNTHASE"/>
    <property type="match status" value="1"/>
</dbReference>
<dbReference type="GO" id="GO:0046872">
    <property type="term" value="F:metal ion binding"/>
    <property type="evidence" value="ECO:0007669"/>
    <property type="project" value="UniProtKB-KW"/>
</dbReference>
<keyword evidence="3 6" id="KW-0808">Transferase</keyword>
<evidence type="ECO:0000256" key="2">
    <source>
        <dbReference type="ARBA" id="ARBA00006706"/>
    </source>
</evidence>
<comment type="cofactor">
    <cofactor evidence="1">
        <name>Mg(2+)</name>
        <dbReference type="ChEBI" id="CHEBI:18420"/>
    </cofactor>
</comment>
<dbReference type="InterPro" id="IPR008949">
    <property type="entry name" value="Isoprenoid_synthase_dom_sf"/>
</dbReference>
<keyword evidence="5" id="KW-0460">Magnesium</keyword>
<evidence type="ECO:0000256" key="1">
    <source>
        <dbReference type="ARBA" id="ARBA00001946"/>
    </source>
</evidence>
<dbReference type="Pfam" id="PF00348">
    <property type="entry name" value="polyprenyl_synt"/>
    <property type="match status" value="1"/>
</dbReference>
<organism evidence="7 8">
    <name type="scientific">Candidatus Woesebacteria bacterium GW2011_GWA1_37_7</name>
    <dbReference type="NCBI Taxonomy" id="1618545"/>
    <lineage>
        <taxon>Bacteria</taxon>
        <taxon>Candidatus Woeseibacteriota</taxon>
    </lineage>
</organism>
<dbReference type="InterPro" id="IPR033749">
    <property type="entry name" value="Polyprenyl_synt_CS"/>
</dbReference>
<sequence length="378" mass="42651">MVTIDKIVTKTKSKKASDAKATLEKFVSRINVELETYFNDEIANVFGVSRKEKELSNHIWKHIKEHNLRPAKRLRGSFVYYGYKLLGGKKVKAILNAAMSIELIHTALLIHDDFMDQDDTRRGLPTTHEYYKNFHAAEGFRFNHLHYGESMAVNVGDIALLAGYEILGKSNFDNEKKLNVLNRTLRGIVNTGLGQAFDITLEGKGVASEEDITDLHLAKTAIYTYENPLHIGAVLAGAKLKDLELISKYAIPGGVAFQLQDDILGLFGDPVKTGKPAHSDLRQGKMTLLIIKALELGNKNHQKKLKVIWGKRNLTEEEANEARKIVRDTGSLEYSRKVSVKWAKKAQRAIPEMKKRGWNDEAVNYLDGIAQYMVEREM</sequence>
<name>A0A0G0H5J0_9BACT</name>
<dbReference type="InterPro" id="IPR000092">
    <property type="entry name" value="Polyprenyl_synt"/>
</dbReference>
<dbReference type="SFLD" id="SFLDS00005">
    <property type="entry name" value="Isoprenoid_Synthase_Type_I"/>
    <property type="match status" value="1"/>
</dbReference>
<evidence type="ECO:0000256" key="4">
    <source>
        <dbReference type="ARBA" id="ARBA00022723"/>
    </source>
</evidence>
<evidence type="ECO:0000313" key="7">
    <source>
        <dbReference type="EMBL" id="KKQ37407.1"/>
    </source>
</evidence>
<dbReference type="Gene3D" id="1.10.600.10">
    <property type="entry name" value="Farnesyl Diphosphate Synthase"/>
    <property type="match status" value="1"/>
</dbReference>
<dbReference type="GO" id="GO:0008299">
    <property type="term" value="P:isoprenoid biosynthetic process"/>
    <property type="evidence" value="ECO:0007669"/>
    <property type="project" value="InterPro"/>
</dbReference>
<evidence type="ECO:0000256" key="6">
    <source>
        <dbReference type="RuleBase" id="RU004466"/>
    </source>
</evidence>
<dbReference type="CDD" id="cd00685">
    <property type="entry name" value="Trans_IPPS_HT"/>
    <property type="match status" value="1"/>
</dbReference>
<dbReference type="STRING" id="1618545.US53_C0019G0035"/>
<gene>
    <name evidence="7" type="ORF">US53_C0019G0035</name>
</gene>
<comment type="similarity">
    <text evidence="2 6">Belongs to the FPP/GGPP synthase family.</text>
</comment>
<dbReference type="EMBL" id="LBTI01000019">
    <property type="protein sequence ID" value="KKQ37407.1"/>
    <property type="molecule type" value="Genomic_DNA"/>
</dbReference>
<protein>
    <recommendedName>
        <fullName evidence="9">Polyprenyl synthetase superfamily</fullName>
    </recommendedName>
</protein>
<evidence type="ECO:0000313" key="8">
    <source>
        <dbReference type="Proteomes" id="UP000034591"/>
    </source>
</evidence>
<reference evidence="7 8" key="1">
    <citation type="journal article" date="2015" name="Nature">
        <title>rRNA introns, odd ribosomes, and small enigmatic genomes across a large radiation of phyla.</title>
        <authorList>
            <person name="Brown C.T."/>
            <person name="Hug L.A."/>
            <person name="Thomas B.C."/>
            <person name="Sharon I."/>
            <person name="Castelle C.J."/>
            <person name="Singh A."/>
            <person name="Wilkins M.J."/>
            <person name="Williams K.H."/>
            <person name="Banfield J.F."/>
        </authorList>
    </citation>
    <scope>NUCLEOTIDE SEQUENCE [LARGE SCALE GENOMIC DNA]</scope>
</reference>
<dbReference type="PANTHER" id="PTHR12001:SF85">
    <property type="entry name" value="SHORT CHAIN ISOPRENYL DIPHOSPHATE SYNTHASE"/>
    <property type="match status" value="1"/>
</dbReference>
<accession>A0A0G0H5J0</accession>